<dbReference type="Proteomes" id="UP001303473">
    <property type="component" value="Unassembled WGS sequence"/>
</dbReference>
<dbReference type="SUPFAM" id="SSF56112">
    <property type="entry name" value="Protein kinase-like (PK-like)"/>
    <property type="match status" value="2"/>
</dbReference>
<dbReference type="Pfam" id="PF01636">
    <property type="entry name" value="APH"/>
    <property type="match status" value="2"/>
</dbReference>
<dbReference type="InterPro" id="IPR035896">
    <property type="entry name" value="AN1-like_Znf"/>
</dbReference>
<protein>
    <submittedName>
        <fullName evidence="2">Methylglyoxal reductase (NADPH-dependent)</fullName>
    </submittedName>
</protein>
<keyword evidence="3" id="KW-1185">Reference proteome</keyword>
<dbReference type="InterPro" id="IPR011009">
    <property type="entry name" value="Kinase-like_dom_sf"/>
</dbReference>
<comment type="caution">
    <text evidence="2">The sequence shown here is derived from an EMBL/GenBank/DDBJ whole genome shotgun (WGS) entry which is preliminary data.</text>
</comment>
<dbReference type="PANTHER" id="PTHR21310:SF15">
    <property type="entry name" value="AMINOGLYCOSIDE PHOSPHOTRANSFERASE DOMAIN-CONTAINING PROTEIN"/>
    <property type="match status" value="1"/>
</dbReference>
<organism evidence="2 3">
    <name type="scientific">Diplogelasinospora grovesii</name>
    <dbReference type="NCBI Taxonomy" id="303347"/>
    <lineage>
        <taxon>Eukaryota</taxon>
        <taxon>Fungi</taxon>
        <taxon>Dikarya</taxon>
        <taxon>Ascomycota</taxon>
        <taxon>Pezizomycotina</taxon>
        <taxon>Sordariomycetes</taxon>
        <taxon>Sordariomycetidae</taxon>
        <taxon>Sordariales</taxon>
        <taxon>Diplogelasinosporaceae</taxon>
        <taxon>Diplogelasinospora</taxon>
    </lineage>
</organism>
<evidence type="ECO:0000313" key="3">
    <source>
        <dbReference type="Proteomes" id="UP001303473"/>
    </source>
</evidence>
<gene>
    <name evidence="2" type="ORF">QBC46DRAFT_448644</name>
</gene>
<evidence type="ECO:0000259" key="1">
    <source>
        <dbReference type="Pfam" id="PF01636"/>
    </source>
</evidence>
<dbReference type="SUPFAM" id="SSF118310">
    <property type="entry name" value="AN1-like Zinc finger"/>
    <property type="match status" value="1"/>
</dbReference>
<name>A0AAN6S673_9PEZI</name>
<accession>A0AAN6S673</accession>
<dbReference type="Gene3D" id="4.10.1110.10">
    <property type="entry name" value="AN1-like Zinc finger"/>
    <property type="match status" value="1"/>
</dbReference>
<dbReference type="InterPro" id="IPR051678">
    <property type="entry name" value="AGP_Transferase"/>
</dbReference>
<dbReference type="EMBL" id="MU853783">
    <property type="protein sequence ID" value="KAK3941376.1"/>
    <property type="molecule type" value="Genomic_DNA"/>
</dbReference>
<dbReference type="InterPro" id="IPR002575">
    <property type="entry name" value="Aminoglycoside_PTrfase"/>
</dbReference>
<proteinExistence type="predicted"/>
<dbReference type="PANTHER" id="PTHR21310">
    <property type="entry name" value="AMINOGLYCOSIDE PHOSPHOTRANSFERASE-RELATED-RELATED"/>
    <property type="match status" value="1"/>
</dbReference>
<evidence type="ECO:0000313" key="2">
    <source>
        <dbReference type="EMBL" id="KAK3941376.1"/>
    </source>
</evidence>
<dbReference type="AlphaFoldDB" id="A0AAN6S673"/>
<sequence>MHFYISQATPPFPPPDRSLVSTIEEVTNPAAVIVRFWNCAITGCPNAAAIDISGCERCVSMYYATHIRSALHICEEPLDNDAWLAAQTAELVALNQETNHAALLRRAKELSGGLECRLDDEEPLGRRLDDEEPLGRRQMGGMHIHLQLIFEDGTVWLARILRERHTSFDDEPSNQILLSECATLRWLESLDVPTPRLHGYGLRSDPRNEVGVAYMIIDKLPGRPFNSWAASEGQKSRVLGQWADILCVLGKHPLDKIGSLKFDADGAIEVGPIASDRTGTLPCIGPFEDAKDFYSSWANTYLELITDGQLFSPYSIDAYLMFKFLAERAKAGPWLKKWQGLNSGPFFLKHADDKGDHILIDDDFRITGIIDWSFARAVPAYEAFGPSLVSANTSNLFAGKLGLSEGDRALGRELQRRGAPHCYFESDEMRRFLFGLGMGLGLTKNEAIDVFRGLVVTFDGAMPDWQEWRRASLIQWTNDTRLAVLCQASLGGTPLGPAVHALPTPKVPRFATCSWSNCGRPSVRGRRCQTCMRHLCAVHILPRHHKCPSTTLFSPQRRALQVLSRGALGSGAMMGCANYHSWVVFDDGVKWLARIPRTTAFSDIPPDLVDYLIESEYATLKFLEDLGVPAPKAHGFGLSSDPNNLVGVGYILEDALPGRPFYAHQVTAEQKSHVYNQYADILIDISRLPRNQACSLLPHGEETKEAAIASNRFLSLGKHGPFADPLEYFTPIADLHLDLIADGQLYPEYPKEAFLFYRLLRDRAAPALAAATASTGGFFLKHVDDKGDHLLVDDNYNITAVIDWQFARFVPACEAFGPSLFTADLGNLYSASAALSPDDRILAESLKRKGREDLAEFAGGSELARRFHFGLASGLSRREALGMIGAVLSLLDGKASEKGLRDWTEKEWAQAVGDPRREKVEKLVAELEKDSG</sequence>
<feature type="domain" description="Aminoglycoside phosphotransferase" evidence="1">
    <location>
        <begin position="609"/>
        <end position="813"/>
    </location>
</feature>
<reference evidence="3" key="1">
    <citation type="journal article" date="2023" name="Mol. Phylogenet. Evol.">
        <title>Genome-scale phylogeny and comparative genomics of the fungal order Sordariales.</title>
        <authorList>
            <person name="Hensen N."/>
            <person name="Bonometti L."/>
            <person name="Westerberg I."/>
            <person name="Brannstrom I.O."/>
            <person name="Guillou S."/>
            <person name="Cros-Aarteil S."/>
            <person name="Calhoun S."/>
            <person name="Haridas S."/>
            <person name="Kuo A."/>
            <person name="Mondo S."/>
            <person name="Pangilinan J."/>
            <person name="Riley R."/>
            <person name="LaButti K."/>
            <person name="Andreopoulos B."/>
            <person name="Lipzen A."/>
            <person name="Chen C."/>
            <person name="Yan M."/>
            <person name="Daum C."/>
            <person name="Ng V."/>
            <person name="Clum A."/>
            <person name="Steindorff A."/>
            <person name="Ohm R.A."/>
            <person name="Martin F."/>
            <person name="Silar P."/>
            <person name="Natvig D.O."/>
            <person name="Lalanne C."/>
            <person name="Gautier V."/>
            <person name="Ament-Velasquez S.L."/>
            <person name="Kruys A."/>
            <person name="Hutchinson M.I."/>
            <person name="Powell A.J."/>
            <person name="Barry K."/>
            <person name="Miller A.N."/>
            <person name="Grigoriev I.V."/>
            <person name="Debuchy R."/>
            <person name="Gladieux P."/>
            <person name="Hiltunen Thoren M."/>
            <person name="Johannesson H."/>
        </authorList>
    </citation>
    <scope>NUCLEOTIDE SEQUENCE [LARGE SCALE GENOMIC DNA]</scope>
    <source>
        <strain evidence="3">CBS 340.73</strain>
    </source>
</reference>
<feature type="domain" description="Aminoglycoside phosphotransferase" evidence="1">
    <location>
        <begin position="178"/>
        <end position="381"/>
    </location>
</feature>